<keyword evidence="2" id="KW-1185">Reference proteome</keyword>
<dbReference type="AlphaFoldDB" id="A0AAE9ECI9"/>
<accession>A0AAE9ECI9</accession>
<sequence>MRRFISKDTLNEERHYSIEIENNKISEDVLNRLKMSEGAKVVQSERGAPFPEYIILNSRKNLELEVRIYRTSVYDDRRNQNFDLHVKTTEKSSGMIY</sequence>
<organism evidence="1 2">
    <name type="scientific">Caenorhabditis briggsae</name>
    <dbReference type="NCBI Taxonomy" id="6238"/>
    <lineage>
        <taxon>Eukaryota</taxon>
        <taxon>Metazoa</taxon>
        <taxon>Ecdysozoa</taxon>
        <taxon>Nematoda</taxon>
        <taxon>Chromadorea</taxon>
        <taxon>Rhabditida</taxon>
        <taxon>Rhabditina</taxon>
        <taxon>Rhabditomorpha</taxon>
        <taxon>Rhabditoidea</taxon>
        <taxon>Rhabditidae</taxon>
        <taxon>Peloderinae</taxon>
        <taxon>Caenorhabditis</taxon>
    </lineage>
</organism>
<name>A0AAE9ECI9_CAEBR</name>
<evidence type="ECO:0000313" key="2">
    <source>
        <dbReference type="Proteomes" id="UP000829354"/>
    </source>
</evidence>
<dbReference type="Proteomes" id="UP000829354">
    <property type="component" value="Chromosome II"/>
</dbReference>
<proteinExistence type="predicted"/>
<reference evidence="1 2" key="1">
    <citation type="submission" date="2022-04" db="EMBL/GenBank/DDBJ databases">
        <title>Chromosome-level reference genomes for two strains of Caenorhabditis briggsae: an improved platform for comparative genomics.</title>
        <authorList>
            <person name="Stevens L."/>
            <person name="Andersen E."/>
        </authorList>
    </citation>
    <scope>NUCLEOTIDE SEQUENCE [LARGE SCALE GENOMIC DNA]</scope>
    <source>
        <strain evidence="1">VX34</strain>
        <tissue evidence="1">Whole-organism</tissue>
    </source>
</reference>
<evidence type="ECO:0000313" key="1">
    <source>
        <dbReference type="EMBL" id="UMM16882.1"/>
    </source>
</evidence>
<protein>
    <submittedName>
        <fullName evidence="1">Uncharacterized protein</fullName>
    </submittedName>
</protein>
<gene>
    <name evidence="1" type="ORF">L5515_013708</name>
</gene>
<dbReference type="EMBL" id="CP092621">
    <property type="protein sequence ID" value="UMM16882.1"/>
    <property type="molecule type" value="Genomic_DNA"/>
</dbReference>